<dbReference type="PROSITE" id="PS51257">
    <property type="entry name" value="PROKAR_LIPOPROTEIN"/>
    <property type="match status" value="1"/>
</dbReference>
<feature type="domain" description="RagB/SusD" evidence="6">
    <location>
        <begin position="266"/>
        <end position="559"/>
    </location>
</feature>
<evidence type="ECO:0000256" key="1">
    <source>
        <dbReference type="ARBA" id="ARBA00004442"/>
    </source>
</evidence>
<gene>
    <name evidence="8" type="ORF">SAMN05661044_01254</name>
</gene>
<evidence type="ECO:0000256" key="3">
    <source>
        <dbReference type="ARBA" id="ARBA00022729"/>
    </source>
</evidence>
<organism evidence="8 9">
    <name type="scientific">Olivibacter domesticus</name>
    <name type="common">Pseudosphingobacterium domesticum</name>
    <dbReference type="NCBI Taxonomy" id="407022"/>
    <lineage>
        <taxon>Bacteria</taxon>
        <taxon>Pseudomonadati</taxon>
        <taxon>Bacteroidota</taxon>
        <taxon>Sphingobacteriia</taxon>
        <taxon>Sphingobacteriales</taxon>
        <taxon>Sphingobacteriaceae</taxon>
        <taxon>Olivibacter</taxon>
    </lineage>
</organism>
<keyword evidence="3" id="KW-0732">Signal</keyword>
<evidence type="ECO:0000256" key="5">
    <source>
        <dbReference type="ARBA" id="ARBA00023237"/>
    </source>
</evidence>
<dbReference type="OrthoDB" id="5694214at2"/>
<dbReference type="InterPro" id="IPR033985">
    <property type="entry name" value="SusD-like_N"/>
</dbReference>
<comment type="similarity">
    <text evidence="2">Belongs to the SusD family.</text>
</comment>
<accession>A0A1H7K6Z0</accession>
<evidence type="ECO:0000259" key="6">
    <source>
        <dbReference type="Pfam" id="PF07980"/>
    </source>
</evidence>
<keyword evidence="9" id="KW-1185">Reference proteome</keyword>
<dbReference type="SUPFAM" id="SSF48452">
    <property type="entry name" value="TPR-like"/>
    <property type="match status" value="1"/>
</dbReference>
<dbReference type="Pfam" id="PF07980">
    <property type="entry name" value="SusD_RagB"/>
    <property type="match status" value="1"/>
</dbReference>
<proteinExistence type="inferred from homology"/>
<evidence type="ECO:0000259" key="7">
    <source>
        <dbReference type="Pfam" id="PF14322"/>
    </source>
</evidence>
<keyword evidence="4" id="KW-0472">Membrane</keyword>
<dbReference type="GO" id="GO:0009279">
    <property type="term" value="C:cell outer membrane"/>
    <property type="evidence" value="ECO:0007669"/>
    <property type="project" value="UniProtKB-SubCell"/>
</dbReference>
<dbReference type="AlphaFoldDB" id="A0A1H7K6Z0"/>
<dbReference type="RefSeq" id="WP_093320301.1">
    <property type="nucleotide sequence ID" value="NZ_FOAF01000001.1"/>
</dbReference>
<name>A0A1H7K6Z0_OLID1</name>
<dbReference type="Gene3D" id="1.25.40.390">
    <property type="match status" value="1"/>
</dbReference>
<evidence type="ECO:0000256" key="4">
    <source>
        <dbReference type="ARBA" id="ARBA00023136"/>
    </source>
</evidence>
<evidence type="ECO:0000313" key="8">
    <source>
        <dbReference type="EMBL" id="SEK82641.1"/>
    </source>
</evidence>
<dbReference type="STRING" id="407022.SAMN05661044_01254"/>
<protein>
    <submittedName>
        <fullName evidence="8">Starch-binding associating with outer membrane</fullName>
    </submittedName>
</protein>
<evidence type="ECO:0000256" key="2">
    <source>
        <dbReference type="ARBA" id="ARBA00006275"/>
    </source>
</evidence>
<sequence length="559" mass="62961">MKKYQIYALIATTSFLVSCSKLDLNPLSQGSNETWNSTAEEINISLNGLYKPVFWPADEHSWTDDFTYREMLSPVTGATINGQDLFVKERWVNAYKCIARANNILTSVERASGLLTAEQINAFIAEARFIRACQYAMLLTHYGNIIYTEKVLEIEEAKEVQQADPAMVLQKIYEDFDFAAANLKSSYGAGELKRATAGAALAMKARTALYMGDWQVARDASKACIELGIYTLHPNYEELFLSRTKNSPETIFGFPRSVALQVTLGGLQDYVPRNAGGYGAMVPTWDLLSAFTCIDGLPIDQSSLYNPREPFENRDPRCTATIVEFNTPHVGFIYEPHPDTLKVKRVSDNQLVENRDNRAVAQFASYTGLLWKKGVDDDWLKNSWQAEPDKIIIRYADVLLMYAEAKTELGEIDQSVTDAINQVRARAYAPVNAYPAVTATTQGELRQIIRNERRMEFAFEGLRYMDLIRWRLAEKVLNTPIYGMLDPAILREKVITPGLWFFPQVAPIDEDGIADFSAMAAAGLIKQIVVRKFDASKQYLWPIPTSEVLTSGLKQNPNY</sequence>
<keyword evidence="5" id="KW-0998">Cell outer membrane</keyword>
<dbReference type="InterPro" id="IPR011990">
    <property type="entry name" value="TPR-like_helical_dom_sf"/>
</dbReference>
<dbReference type="Proteomes" id="UP000199421">
    <property type="component" value="Unassembled WGS sequence"/>
</dbReference>
<comment type="subcellular location">
    <subcellularLocation>
        <location evidence="1">Cell outer membrane</location>
    </subcellularLocation>
</comment>
<dbReference type="InterPro" id="IPR012944">
    <property type="entry name" value="SusD_RagB_dom"/>
</dbReference>
<reference evidence="9" key="1">
    <citation type="submission" date="2016-10" db="EMBL/GenBank/DDBJ databases">
        <authorList>
            <person name="Varghese N."/>
            <person name="Submissions S."/>
        </authorList>
    </citation>
    <scope>NUCLEOTIDE SEQUENCE [LARGE SCALE GENOMIC DNA]</scope>
    <source>
        <strain evidence="9">DSM 18733</strain>
    </source>
</reference>
<dbReference type="EMBL" id="FOAF01000001">
    <property type="protein sequence ID" value="SEK82641.1"/>
    <property type="molecule type" value="Genomic_DNA"/>
</dbReference>
<feature type="domain" description="SusD-like N-terminal" evidence="7">
    <location>
        <begin position="76"/>
        <end position="208"/>
    </location>
</feature>
<evidence type="ECO:0000313" key="9">
    <source>
        <dbReference type="Proteomes" id="UP000199421"/>
    </source>
</evidence>
<dbReference type="Pfam" id="PF14322">
    <property type="entry name" value="SusD-like_3"/>
    <property type="match status" value="1"/>
</dbReference>